<feature type="domain" description="Peptidase M28" evidence="1">
    <location>
        <begin position="96"/>
        <end position="241"/>
    </location>
</feature>
<dbReference type="InterPro" id="IPR045175">
    <property type="entry name" value="M28_fam"/>
</dbReference>
<dbReference type="PANTHER" id="PTHR12147:SF26">
    <property type="entry name" value="PEPTIDASE M28 DOMAIN-CONTAINING PROTEIN"/>
    <property type="match status" value="1"/>
</dbReference>
<dbReference type="Pfam" id="PF04389">
    <property type="entry name" value="Peptidase_M28"/>
    <property type="match status" value="1"/>
</dbReference>
<dbReference type="InterPro" id="IPR007484">
    <property type="entry name" value="Peptidase_M28"/>
</dbReference>
<accession>A0A6I6GPT7</accession>
<sequence>MQRPLWLIAVVLLLSKISKAQLPLQVIQADTLRHYVQALSHDSAMGRYTTSAGAHMAANWIAAQFANIGLSTINGNDGYMQAYLQRNGFAQVMGLNVMGVIDGNGKSNRIVIICAHYDHVGTHTQNAALNHQLEQEGFPSLKVDSIYNGANDNASGVAAMLMLAKYFRRLPPPDYSMLFVAFSGEELGLLGSTALASQLDANRIQQVINLEMLGRARGSRPDQQLPFVTYGVHDDWVIDSLNKHYRQLSGTNSDPIIFCSMILKCSNSTNAATTFHSVN</sequence>
<dbReference type="RefSeq" id="WP_157476535.1">
    <property type="nucleotide sequence ID" value="NZ_CP046566.1"/>
</dbReference>
<reference evidence="2 3" key="1">
    <citation type="submission" date="2019-11" db="EMBL/GenBank/DDBJ databases">
        <authorList>
            <person name="Im W.T."/>
        </authorList>
    </citation>
    <scope>NUCLEOTIDE SEQUENCE [LARGE SCALE GENOMIC DNA]</scope>
    <source>
        <strain evidence="2 3">SB-02</strain>
    </source>
</reference>
<keyword evidence="3" id="KW-1185">Reference proteome</keyword>
<dbReference type="Proteomes" id="UP000426027">
    <property type="component" value="Chromosome"/>
</dbReference>
<gene>
    <name evidence="2" type="ORF">GLV81_02405</name>
</gene>
<evidence type="ECO:0000313" key="2">
    <source>
        <dbReference type="EMBL" id="QGW27109.1"/>
    </source>
</evidence>
<dbReference type="SUPFAM" id="SSF53187">
    <property type="entry name" value="Zn-dependent exopeptidases"/>
    <property type="match status" value="1"/>
</dbReference>
<dbReference type="KEGG" id="fls:GLV81_02405"/>
<dbReference type="GO" id="GO:0006508">
    <property type="term" value="P:proteolysis"/>
    <property type="evidence" value="ECO:0007669"/>
    <property type="project" value="InterPro"/>
</dbReference>
<dbReference type="GO" id="GO:0008235">
    <property type="term" value="F:metalloexopeptidase activity"/>
    <property type="evidence" value="ECO:0007669"/>
    <property type="project" value="InterPro"/>
</dbReference>
<proteinExistence type="predicted"/>
<dbReference type="Gene3D" id="3.40.630.10">
    <property type="entry name" value="Zn peptidases"/>
    <property type="match status" value="1"/>
</dbReference>
<organism evidence="2 3">
    <name type="scientific">Phnomibacter ginsenosidimutans</name>
    <dbReference type="NCBI Taxonomy" id="2676868"/>
    <lineage>
        <taxon>Bacteria</taxon>
        <taxon>Pseudomonadati</taxon>
        <taxon>Bacteroidota</taxon>
        <taxon>Chitinophagia</taxon>
        <taxon>Chitinophagales</taxon>
        <taxon>Chitinophagaceae</taxon>
        <taxon>Phnomibacter</taxon>
    </lineage>
</organism>
<evidence type="ECO:0000259" key="1">
    <source>
        <dbReference type="Pfam" id="PF04389"/>
    </source>
</evidence>
<evidence type="ECO:0000313" key="3">
    <source>
        <dbReference type="Proteomes" id="UP000426027"/>
    </source>
</evidence>
<name>A0A6I6GPT7_9BACT</name>
<dbReference type="PANTHER" id="PTHR12147">
    <property type="entry name" value="METALLOPEPTIDASE M28 FAMILY MEMBER"/>
    <property type="match status" value="1"/>
</dbReference>
<dbReference type="EMBL" id="CP046566">
    <property type="protein sequence ID" value="QGW27109.1"/>
    <property type="molecule type" value="Genomic_DNA"/>
</dbReference>
<protein>
    <submittedName>
        <fullName evidence="2">M28 family peptidase</fullName>
    </submittedName>
</protein>
<dbReference type="AlphaFoldDB" id="A0A6I6GPT7"/>